<keyword evidence="1" id="KW-0812">Transmembrane</keyword>
<dbReference type="EMBL" id="MRVI01000001">
    <property type="protein sequence ID" value="OOC63009.1"/>
    <property type="molecule type" value="Genomic_DNA"/>
</dbReference>
<dbReference type="Pfam" id="PF19728">
    <property type="entry name" value="DUF6220"/>
    <property type="match status" value="1"/>
</dbReference>
<name>A0ABX3K0N9_9BACL</name>
<proteinExistence type="predicted"/>
<evidence type="ECO:0008006" key="4">
    <source>
        <dbReference type="Google" id="ProtNLM"/>
    </source>
</evidence>
<sequence>MKEKGISKGRVSFFRGAFLGLAWVLAACIVVQTLIAGMALFRDGSMWRSHVMFVHIFEIVPLLMLIAAFAGSMAARYKWSSLALLLLVFAQYITANVPTAGALHPVLAISMFWLAVETARAVGRGLRRGKETGA</sequence>
<comment type="caution">
    <text evidence="2">The sequence shown here is derived from an EMBL/GenBank/DDBJ whole genome shotgun (WGS) entry which is preliminary data.</text>
</comment>
<feature type="transmembrane region" description="Helical" evidence="1">
    <location>
        <begin position="12"/>
        <end position="40"/>
    </location>
</feature>
<gene>
    <name evidence="2" type="ORF">BBD40_14720</name>
</gene>
<evidence type="ECO:0000313" key="3">
    <source>
        <dbReference type="Proteomes" id="UP000189059"/>
    </source>
</evidence>
<keyword evidence="3" id="KW-1185">Reference proteome</keyword>
<dbReference type="Proteomes" id="UP000189059">
    <property type="component" value="Unassembled WGS sequence"/>
</dbReference>
<keyword evidence="1" id="KW-0472">Membrane</keyword>
<reference evidence="2 3" key="1">
    <citation type="submission" date="2016-12" db="EMBL/GenBank/DDBJ databases">
        <title>Genome sequencing and description of Paenibacillus sp. nov. from high altitude lake in the Indian Trans- Himalayas.</title>
        <authorList>
            <person name="Kiran S."/>
            <person name="Swarnkar M.K."/>
            <person name="Rana A."/>
            <person name="Tewari R."/>
            <person name="Gulati A."/>
        </authorList>
    </citation>
    <scope>NUCLEOTIDE SEQUENCE [LARGE SCALE GENOMIC DNA]</scope>
    <source>
        <strain evidence="2 3">IHBB 9951</strain>
    </source>
</reference>
<protein>
    <recommendedName>
        <fullName evidence="4">DoxX family protein</fullName>
    </recommendedName>
</protein>
<dbReference type="PROSITE" id="PS51257">
    <property type="entry name" value="PROKAR_LIPOPROTEIN"/>
    <property type="match status" value="1"/>
</dbReference>
<accession>A0ABX3K0N9</accession>
<organism evidence="2 3">
    <name type="scientific">Paenibacillus ihbetae</name>
    <dbReference type="NCBI Taxonomy" id="1870820"/>
    <lineage>
        <taxon>Bacteria</taxon>
        <taxon>Bacillati</taxon>
        <taxon>Bacillota</taxon>
        <taxon>Bacilli</taxon>
        <taxon>Bacillales</taxon>
        <taxon>Paenibacillaceae</taxon>
        <taxon>Paenibacillus</taxon>
    </lineage>
</organism>
<evidence type="ECO:0000313" key="2">
    <source>
        <dbReference type="EMBL" id="OOC63009.1"/>
    </source>
</evidence>
<evidence type="ECO:0000256" key="1">
    <source>
        <dbReference type="SAM" id="Phobius"/>
    </source>
</evidence>
<feature type="transmembrane region" description="Helical" evidence="1">
    <location>
        <begin position="52"/>
        <end position="70"/>
    </location>
</feature>
<dbReference type="InterPro" id="IPR046192">
    <property type="entry name" value="DUF6220"/>
</dbReference>
<keyword evidence="1" id="KW-1133">Transmembrane helix</keyword>
<feature type="transmembrane region" description="Helical" evidence="1">
    <location>
        <begin position="77"/>
        <end position="95"/>
    </location>
</feature>